<evidence type="ECO:0000313" key="3">
    <source>
        <dbReference type="EMBL" id="CEP09745.1"/>
    </source>
</evidence>
<feature type="transmembrane region" description="Helical" evidence="2">
    <location>
        <begin position="12"/>
        <end position="32"/>
    </location>
</feature>
<evidence type="ECO:0000256" key="1">
    <source>
        <dbReference type="SAM" id="MobiDB-lite"/>
    </source>
</evidence>
<keyword evidence="2" id="KW-0472">Membrane</keyword>
<dbReference type="OrthoDB" id="2289170at2759"/>
<reference evidence="3 4" key="1">
    <citation type="submission" date="2014-09" db="EMBL/GenBank/DDBJ databases">
        <authorList>
            <person name="Ellenberger Sabrina"/>
        </authorList>
    </citation>
    <scope>NUCLEOTIDE SEQUENCE [LARGE SCALE GENOMIC DNA]</scope>
    <source>
        <strain evidence="3 4">CBS 412.66</strain>
    </source>
</reference>
<proteinExistence type="predicted"/>
<evidence type="ECO:0008006" key="5">
    <source>
        <dbReference type="Google" id="ProtNLM"/>
    </source>
</evidence>
<dbReference type="STRING" id="35722.A0A0B7N2K7"/>
<keyword evidence="4" id="KW-1185">Reference proteome</keyword>
<keyword evidence="2" id="KW-1133">Transmembrane helix</keyword>
<protein>
    <recommendedName>
        <fullName evidence="5">BAG domain-containing protein</fullName>
    </recommendedName>
</protein>
<accession>A0A0B7N2K7</accession>
<dbReference type="SUPFAM" id="SSF63491">
    <property type="entry name" value="BAG domain"/>
    <property type="match status" value="1"/>
</dbReference>
<dbReference type="Proteomes" id="UP000054107">
    <property type="component" value="Unassembled WGS sequence"/>
</dbReference>
<dbReference type="EMBL" id="LN722188">
    <property type="protein sequence ID" value="CEP09745.1"/>
    <property type="molecule type" value="Genomic_DNA"/>
</dbReference>
<feature type="region of interest" description="Disordered" evidence="1">
    <location>
        <begin position="179"/>
        <end position="209"/>
    </location>
</feature>
<sequence>MSNTQNNRTIWLCGIAAISFILVGSGMVYFILEDDKQVKRRRAGRRVERTTLRLLHQIKEEQQAIEVDIKNVEGNIEDRDCDEKAFKKKEYVLAHSNELLLRLMEKLDAIRPLTVIMGGETVNEPNEYERDLVSNIKVKKRTVIESIEALFRRLDISNGKMNKEKSRREELVKEQKRLEKEEAERFANEEKEKERVRRENERKAEEEQKRIAQEEALLRRKEEEANLAQELLIRQDDYEQVEIMEQEEVEVQEQASKQEEAILAAMKEVEQQDEQSK</sequence>
<name>A0A0B7N2K7_9FUNG</name>
<organism evidence="3 4">
    <name type="scientific">Parasitella parasitica</name>
    <dbReference type="NCBI Taxonomy" id="35722"/>
    <lineage>
        <taxon>Eukaryota</taxon>
        <taxon>Fungi</taxon>
        <taxon>Fungi incertae sedis</taxon>
        <taxon>Mucoromycota</taxon>
        <taxon>Mucoromycotina</taxon>
        <taxon>Mucoromycetes</taxon>
        <taxon>Mucorales</taxon>
        <taxon>Mucorineae</taxon>
        <taxon>Mucoraceae</taxon>
        <taxon>Parasitella</taxon>
    </lineage>
</organism>
<gene>
    <name evidence="3" type="primary">PARPA_03297.1 scaffold 7241</name>
</gene>
<evidence type="ECO:0000313" key="4">
    <source>
        <dbReference type="Proteomes" id="UP000054107"/>
    </source>
</evidence>
<dbReference type="AlphaFoldDB" id="A0A0B7N2K7"/>
<evidence type="ECO:0000256" key="2">
    <source>
        <dbReference type="SAM" id="Phobius"/>
    </source>
</evidence>
<keyword evidence="2" id="KW-0812">Transmembrane</keyword>